<gene>
    <name evidence="1" type="ORF">BaRGS_00009394</name>
</gene>
<dbReference type="Proteomes" id="UP001519460">
    <property type="component" value="Unassembled WGS sequence"/>
</dbReference>
<comment type="caution">
    <text evidence="1">The sequence shown here is derived from an EMBL/GenBank/DDBJ whole genome shotgun (WGS) entry which is preliminary data.</text>
</comment>
<evidence type="ECO:0000313" key="2">
    <source>
        <dbReference type="Proteomes" id="UP001519460"/>
    </source>
</evidence>
<protein>
    <submittedName>
        <fullName evidence="1">Uncharacterized protein</fullName>
    </submittedName>
</protein>
<name>A0ABD0LKE3_9CAEN</name>
<sequence length="92" mass="10314">MPRAFALTTTPVELINQQKLDEALSILSPHGLEFSRPRDTRGTEALRARRMGTFVRAANICRKLWQLSGTCGVLLRAFNGLGACYRRLTHKS</sequence>
<reference evidence="1 2" key="1">
    <citation type="journal article" date="2023" name="Sci. Data">
        <title>Genome assembly of the Korean intertidal mud-creeper Batillaria attramentaria.</title>
        <authorList>
            <person name="Patra A.K."/>
            <person name="Ho P.T."/>
            <person name="Jun S."/>
            <person name="Lee S.J."/>
            <person name="Kim Y."/>
            <person name="Won Y.J."/>
        </authorList>
    </citation>
    <scope>NUCLEOTIDE SEQUENCE [LARGE SCALE GENOMIC DNA]</scope>
    <source>
        <strain evidence="1">Wonlab-2016</strain>
    </source>
</reference>
<organism evidence="1 2">
    <name type="scientific">Batillaria attramentaria</name>
    <dbReference type="NCBI Taxonomy" id="370345"/>
    <lineage>
        <taxon>Eukaryota</taxon>
        <taxon>Metazoa</taxon>
        <taxon>Spiralia</taxon>
        <taxon>Lophotrochozoa</taxon>
        <taxon>Mollusca</taxon>
        <taxon>Gastropoda</taxon>
        <taxon>Caenogastropoda</taxon>
        <taxon>Sorbeoconcha</taxon>
        <taxon>Cerithioidea</taxon>
        <taxon>Batillariidae</taxon>
        <taxon>Batillaria</taxon>
    </lineage>
</organism>
<dbReference type="EMBL" id="JACVVK020000044">
    <property type="protein sequence ID" value="KAK7499419.1"/>
    <property type="molecule type" value="Genomic_DNA"/>
</dbReference>
<dbReference type="AlphaFoldDB" id="A0ABD0LKE3"/>
<proteinExistence type="predicted"/>
<keyword evidence="2" id="KW-1185">Reference proteome</keyword>
<evidence type="ECO:0000313" key="1">
    <source>
        <dbReference type="EMBL" id="KAK7499419.1"/>
    </source>
</evidence>
<accession>A0ABD0LKE3</accession>